<dbReference type="PRINTS" id="PR00304">
    <property type="entry name" value="TCOMPLEXTCP1"/>
</dbReference>
<proteinExistence type="inferred from homology"/>
<organism evidence="8 9">
    <name type="scientific">Enterospora canceri</name>
    <dbReference type="NCBI Taxonomy" id="1081671"/>
    <lineage>
        <taxon>Eukaryota</taxon>
        <taxon>Fungi</taxon>
        <taxon>Fungi incertae sedis</taxon>
        <taxon>Microsporidia</taxon>
        <taxon>Enterocytozoonidae</taxon>
        <taxon>Enterospora</taxon>
    </lineage>
</organism>
<dbReference type="AlphaFoldDB" id="A0A1Y1S7R1"/>
<sequence>MVLTKINTVEMTNDGNSILRELDVGHPSARCLIELSQTQDEECGDGTTTVIILAAELLDKMVALLDKMHPIRLCRELTRVKNECIENLNGLGRKEEADVLQVVRSAVSTKLCTVIRLNIPEMAVEAAKKIKDENGPILCDIKHNLSILKINGDFKESQVLDGIIIEKDIIHAQMRRRIEEAKVLMLGCGLEYKKGETATSVKIRDGDDFTKMLQKEETQVRAMVDKIKATGADLVLCEKGISDLALSIMQENNITALRRFKKSDMNRLAKATGSTVLSNLDEFDSESGSKLLGFCGLFEYKKIGETFYSFFTKCKEPKAVSVVIAAPTRDLANELERNFYDGVKVARNMIESDTVLTGGGATEMALAVLLGEGEKTRVRSGVAEALKSIPSILATNSGAENTLELLSVLYNKQKETRNFNLGINGITGEICEMDKIVSEAFKVKSQTIKSAFDAVMQLLRVDGIIECSRE</sequence>
<comment type="similarity">
    <text evidence="2 7">Belongs to the TCP-1 chaperonin family.</text>
</comment>
<keyword evidence="6 7" id="KW-0143">Chaperone</keyword>
<reference evidence="8 9" key="1">
    <citation type="journal article" date="2017" name="Environ. Microbiol.">
        <title>Decay of the glycolytic pathway and adaptation to intranuclear parasitism within Enterocytozoonidae microsporidia.</title>
        <authorList>
            <person name="Wiredu Boakye D."/>
            <person name="Jaroenlak P."/>
            <person name="Prachumwat A."/>
            <person name="Williams T.A."/>
            <person name="Bateman K.S."/>
            <person name="Itsathitphaisarn O."/>
            <person name="Sritunyalucksana K."/>
            <person name="Paszkiewicz K.H."/>
            <person name="Moore K.A."/>
            <person name="Stentiford G.D."/>
            <person name="Williams B.A."/>
        </authorList>
    </citation>
    <scope>NUCLEOTIDE SEQUENCE [LARGE SCALE GENOMIC DNA]</scope>
    <source>
        <strain evidence="8 9">GB1</strain>
    </source>
</reference>
<dbReference type="Gene3D" id="3.50.7.10">
    <property type="entry name" value="GroEL"/>
    <property type="match status" value="1"/>
</dbReference>
<comment type="caution">
    <text evidence="8">The sequence shown here is derived from an EMBL/GenBank/DDBJ whole genome shotgun (WGS) entry which is preliminary data.</text>
</comment>
<dbReference type="SUPFAM" id="SSF54849">
    <property type="entry name" value="GroEL-intermediate domain like"/>
    <property type="match status" value="1"/>
</dbReference>
<accession>A0A1Y1S7R1</accession>
<evidence type="ECO:0000256" key="3">
    <source>
        <dbReference type="ARBA" id="ARBA00011381"/>
    </source>
</evidence>
<dbReference type="InterPro" id="IPR027413">
    <property type="entry name" value="GROEL-like_equatorial_sf"/>
</dbReference>
<evidence type="ECO:0000256" key="7">
    <source>
        <dbReference type="RuleBase" id="RU004187"/>
    </source>
</evidence>
<dbReference type="EMBL" id="LWDP01000017">
    <property type="protein sequence ID" value="ORD94515.1"/>
    <property type="molecule type" value="Genomic_DNA"/>
</dbReference>
<comment type="function">
    <text evidence="1">Molecular chaperone; assists the folding of proteins upon ATP hydrolysis.</text>
</comment>
<dbReference type="SUPFAM" id="SSF48592">
    <property type="entry name" value="GroEL equatorial domain-like"/>
    <property type="match status" value="1"/>
</dbReference>
<dbReference type="InterPro" id="IPR002423">
    <property type="entry name" value="Cpn60/GroEL/TCP-1"/>
</dbReference>
<evidence type="ECO:0000313" key="8">
    <source>
        <dbReference type="EMBL" id="ORD94515.1"/>
    </source>
</evidence>
<evidence type="ECO:0000256" key="6">
    <source>
        <dbReference type="ARBA" id="ARBA00023186"/>
    </source>
</evidence>
<gene>
    <name evidence="8" type="primary">TCPG</name>
    <name evidence="8" type="ORF">ECANGB1_604</name>
</gene>
<dbReference type="GO" id="GO:0140662">
    <property type="term" value="F:ATP-dependent protein folding chaperone"/>
    <property type="evidence" value="ECO:0007669"/>
    <property type="project" value="InterPro"/>
</dbReference>
<dbReference type="InterPro" id="IPR027409">
    <property type="entry name" value="GroEL-like_apical_dom_sf"/>
</dbReference>
<dbReference type="Proteomes" id="UP000192639">
    <property type="component" value="Unassembled WGS sequence"/>
</dbReference>
<protein>
    <submittedName>
        <fullName evidence="8">TCPG</fullName>
    </submittedName>
</protein>
<dbReference type="InterPro" id="IPR027410">
    <property type="entry name" value="TCP-1-like_intermed_sf"/>
</dbReference>
<dbReference type="Gene3D" id="1.10.560.10">
    <property type="entry name" value="GroEL-like equatorial domain"/>
    <property type="match status" value="1"/>
</dbReference>
<dbReference type="OrthoDB" id="10248520at2759"/>
<dbReference type="GO" id="GO:0005524">
    <property type="term" value="F:ATP binding"/>
    <property type="evidence" value="ECO:0007669"/>
    <property type="project" value="UniProtKB-KW"/>
</dbReference>
<dbReference type="PANTHER" id="PTHR11353">
    <property type="entry name" value="CHAPERONIN"/>
    <property type="match status" value="1"/>
</dbReference>
<dbReference type="VEuPathDB" id="MicrosporidiaDB:ECANGB1_604"/>
<dbReference type="Pfam" id="PF00118">
    <property type="entry name" value="Cpn60_TCP1"/>
    <property type="match status" value="1"/>
</dbReference>
<dbReference type="Gene3D" id="3.30.260.10">
    <property type="entry name" value="TCP-1-like chaperonin intermediate domain"/>
    <property type="match status" value="1"/>
</dbReference>
<evidence type="ECO:0000313" key="9">
    <source>
        <dbReference type="Proteomes" id="UP000192639"/>
    </source>
</evidence>
<evidence type="ECO:0000256" key="1">
    <source>
        <dbReference type="ARBA" id="ARBA00002912"/>
    </source>
</evidence>
<dbReference type="InterPro" id="IPR017998">
    <property type="entry name" value="Chaperone_TCP-1"/>
</dbReference>
<name>A0A1Y1S7R1_9MICR</name>
<evidence type="ECO:0000256" key="2">
    <source>
        <dbReference type="ARBA" id="ARBA00008020"/>
    </source>
</evidence>
<evidence type="ECO:0000256" key="4">
    <source>
        <dbReference type="ARBA" id="ARBA00022741"/>
    </source>
</evidence>
<keyword evidence="4 7" id="KW-0547">Nucleotide-binding</keyword>
<comment type="subunit">
    <text evidence="3">Component of the T-complex protein 1 (TCP1) complex.</text>
</comment>
<evidence type="ECO:0000256" key="5">
    <source>
        <dbReference type="ARBA" id="ARBA00022840"/>
    </source>
</evidence>
<keyword evidence="9" id="KW-1185">Reference proteome</keyword>
<dbReference type="SUPFAM" id="SSF52029">
    <property type="entry name" value="GroEL apical domain-like"/>
    <property type="match status" value="1"/>
</dbReference>
<keyword evidence="5 7" id="KW-0067">ATP-binding</keyword>